<organism evidence="2 3">
    <name type="scientific">Streptomyces armeniacus</name>
    <dbReference type="NCBI Taxonomy" id="83291"/>
    <lineage>
        <taxon>Bacteria</taxon>
        <taxon>Bacillati</taxon>
        <taxon>Actinomycetota</taxon>
        <taxon>Actinomycetes</taxon>
        <taxon>Kitasatosporales</taxon>
        <taxon>Streptomycetaceae</taxon>
        <taxon>Streptomyces</taxon>
    </lineage>
</organism>
<dbReference type="EMBL" id="CP031320">
    <property type="protein sequence ID" value="AXK37145.1"/>
    <property type="molecule type" value="Genomic_DNA"/>
</dbReference>
<dbReference type="Proteomes" id="UP000254425">
    <property type="component" value="Chromosome"/>
</dbReference>
<sequence>MSESLGKRTVGWVAGVALTAVVAGVTGCSNDSGSDSDSDADSAANEKPETKSSAPADPEQPPGEDGATADPSAPRQSSGQEAIASWVTAIIKNQPRKACLVMAEPAKGSTPAQVGSPEMCNGKGTEGKQMKEGLGRFRESFTPKPPTDNPKVEVAQVPATGGKMDVPADKVTVDGQTLHEIILSHSTGMKPGQLDVRFEASEIKGAWYVTNLDFNIG</sequence>
<accession>A0A345XZS9</accession>
<proteinExistence type="predicted"/>
<name>A0A345XZS9_9ACTN</name>
<keyword evidence="3" id="KW-1185">Reference proteome</keyword>
<dbReference type="KEGG" id="sarm:DVA86_07035"/>
<evidence type="ECO:0008006" key="4">
    <source>
        <dbReference type="Google" id="ProtNLM"/>
    </source>
</evidence>
<gene>
    <name evidence="2" type="ORF">DVA86_07035</name>
</gene>
<evidence type="ECO:0000256" key="1">
    <source>
        <dbReference type="SAM" id="MobiDB-lite"/>
    </source>
</evidence>
<feature type="region of interest" description="Disordered" evidence="1">
    <location>
        <begin position="108"/>
        <end position="128"/>
    </location>
</feature>
<protein>
    <recommendedName>
        <fullName evidence="4">Lipoprotein</fullName>
    </recommendedName>
</protein>
<feature type="region of interest" description="Disordered" evidence="1">
    <location>
        <begin position="26"/>
        <end position="80"/>
    </location>
</feature>
<evidence type="ECO:0000313" key="3">
    <source>
        <dbReference type="Proteomes" id="UP000254425"/>
    </source>
</evidence>
<reference evidence="2 3" key="1">
    <citation type="submission" date="2018-07" db="EMBL/GenBank/DDBJ databases">
        <title>Draft genome of the type strain Streptomyces armeniacus ATCC 15676.</title>
        <authorList>
            <person name="Labana P."/>
            <person name="Gosse J.T."/>
            <person name="Boddy C.N."/>
        </authorList>
    </citation>
    <scope>NUCLEOTIDE SEQUENCE [LARGE SCALE GENOMIC DNA]</scope>
    <source>
        <strain evidence="2 3">ATCC 15676</strain>
    </source>
</reference>
<evidence type="ECO:0000313" key="2">
    <source>
        <dbReference type="EMBL" id="AXK37145.1"/>
    </source>
</evidence>
<dbReference type="PROSITE" id="PS51257">
    <property type="entry name" value="PROKAR_LIPOPROTEIN"/>
    <property type="match status" value="1"/>
</dbReference>
<dbReference type="AlphaFoldDB" id="A0A345XZS9"/>